<accession>A0A935Q278</accession>
<feature type="region of interest" description="Disordered" evidence="1">
    <location>
        <begin position="174"/>
        <end position="195"/>
    </location>
</feature>
<evidence type="ECO:0000256" key="1">
    <source>
        <dbReference type="SAM" id="MobiDB-lite"/>
    </source>
</evidence>
<protein>
    <submittedName>
        <fullName evidence="2">Prepilin-type cleavage/methylation domain-containing protein</fullName>
    </submittedName>
</protein>
<gene>
    <name evidence="2" type="ORF">IPJ27_20210</name>
</gene>
<evidence type="ECO:0000313" key="2">
    <source>
        <dbReference type="EMBL" id="MBK7676887.1"/>
    </source>
</evidence>
<evidence type="ECO:0000313" key="3">
    <source>
        <dbReference type="Proteomes" id="UP000697998"/>
    </source>
</evidence>
<proteinExistence type="predicted"/>
<dbReference type="AlphaFoldDB" id="A0A935Q278"/>
<organism evidence="2 3">
    <name type="scientific">Candidatus Accumulibacter proximus</name>
    <dbReference type="NCBI Taxonomy" id="2954385"/>
    <lineage>
        <taxon>Bacteria</taxon>
        <taxon>Pseudomonadati</taxon>
        <taxon>Pseudomonadota</taxon>
        <taxon>Betaproteobacteria</taxon>
        <taxon>Candidatus Accumulibacter</taxon>
    </lineage>
</organism>
<dbReference type="Proteomes" id="UP000697998">
    <property type="component" value="Unassembled WGS sequence"/>
</dbReference>
<name>A0A935Q278_9PROT</name>
<sequence>MVIIALLVGGLMVPLSAQMEIRNINDNRKAMAEIREALLGFAVVQGRLPCPARPDLVSGTADAGIESTLAVGGPCKFLAGVLPWATLGVEETDAWGRRFSYRVTDAFARKVPLLIACPVGSPQITAKAAFSLCDTGDITVLSSKGGASIASEVPAVVISHGRNGNGAHTLLGTPLPASTDPDESENEVAQSSAGVWTDNPAEKTFVKRSAPTTGYDDEVVWIPPGVLFSRMISAGKLP</sequence>
<comment type="caution">
    <text evidence="2">The sequence shown here is derived from an EMBL/GenBank/DDBJ whole genome shotgun (WGS) entry which is preliminary data.</text>
</comment>
<dbReference type="EMBL" id="JADJMH010000028">
    <property type="protein sequence ID" value="MBK7676887.1"/>
    <property type="molecule type" value="Genomic_DNA"/>
</dbReference>
<reference evidence="2 3" key="1">
    <citation type="submission" date="2020-10" db="EMBL/GenBank/DDBJ databases">
        <title>Connecting structure to function with the recovery of over 1000 high-quality activated sludge metagenome-assembled genomes encoding full-length rRNA genes using long-read sequencing.</title>
        <authorList>
            <person name="Singleton C.M."/>
            <person name="Petriglieri F."/>
            <person name="Kristensen J.M."/>
            <person name="Kirkegaard R.H."/>
            <person name="Michaelsen T.Y."/>
            <person name="Andersen M.H."/>
            <person name="Karst S.M."/>
            <person name="Dueholm M.S."/>
            <person name="Nielsen P.H."/>
            <person name="Albertsen M."/>
        </authorList>
    </citation>
    <scope>NUCLEOTIDE SEQUENCE [LARGE SCALE GENOMIC DNA]</scope>
    <source>
        <strain evidence="2">EsbW_18-Q3-R4-48_BATAC.285</strain>
    </source>
</reference>